<comment type="caution">
    <text evidence="1">The sequence shown here is derived from an EMBL/GenBank/DDBJ whole genome shotgun (WGS) entry which is preliminary data.</text>
</comment>
<evidence type="ECO:0000313" key="1">
    <source>
        <dbReference type="EMBL" id="MAH63808.1"/>
    </source>
</evidence>
<proteinExistence type="predicted"/>
<protein>
    <submittedName>
        <fullName evidence="1">Uncharacterized protein</fullName>
    </submittedName>
</protein>
<name>A0A2D6YKT6_9DELT</name>
<reference evidence="2" key="1">
    <citation type="submission" date="2017-09" db="EMBL/GenBank/DDBJ databases">
        <title>The Reconstruction of 2,631 Draft Metagenome-Assembled Genomes from the Global Oceans.</title>
        <authorList>
            <person name="Tully B.J."/>
            <person name="Graham E.D."/>
            <person name="Heidelberg J.F."/>
        </authorList>
    </citation>
    <scope>NUCLEOTIDE SEQUENCE [LARGE SCALE GENOMIC DNA]</scope>
</reference>
<accession>A0A2D6YKT6</accession>
<dbReference type="EMBL" id="NZEX01000115">
    <property type="protein sequence ID" value="MAH63808.1"/>
    <property type="molecule type" value="Genomic_DNA"/>
</dbReference>
<dbReference type="AlphaFoldDB" id="A0A2D6YKT6"/>
<dbReference type="Proteomes" id="UP000226525">
    <property type="component" value="Unassembled WGS sequence"/>
</dbReference>
<gene>
    <name evidence="1" type="ORF">CMN54_10260</name>
</gene>
<organism evidence="1 2">
    <name type="scientific">SAR324 cluster bacterium</name>
    <dbReference type="NCBI Taxonomy" id="2024889"/>
    <lineage>
        <taxon>Bacteria</taxon>
        <taxon>Deltaproteobacteria</taxon>
        <taxon>SAR324 cluster</taxon>
    </lineage>
</organism>
<sequence>MAHSYQQAFSVEFRSHGIAIRKFRRDPFNSWGDGIGFSSWLLRKLKLKFYIIWAAETQSARILLINTKDKLIAEKCGTIQRLIKAEKNQ</sequence>
<evidence type="ECO:0000313" key="2">
    <source>
        <dbReference type="Proteomes" id="UP000226525"/>
    </source>
</evidence>